<evidence type="ECO:0000313" key="3">
    <source>
        <dbReference type="Proteomes" id="UP000010365"/>
    </source>
</evidence>
<dbReference type="GeneID" id="14515959"/>
<name>L0MZ23_9CAUD</name>
<dbReference type="RefSeq" id="YP_007348942.1">
    <property type="nucleotide sequence ID" value="NC_020082.1"/>
</dbReference>
<dbReference type="InterPro" id="IPR054252">
    <property type="entry name" value="Pam3_gp18"/>
</dbReference>
<accession>L0MZ23</accession>
<evidence type="ECO:0000313" key="2">
    <source>
        <dbReference type="EMBL" id="BAM68850.1"/>
    </source>
</evidence>
<sequence>MIEIPLKGGAANAHQTFNIQLGDTYVDFTLNYVSYTDKPAWSMDISRDGAPLVNGAMLEPGCDVIQSYGAGIGKLIFIGAEVTLDNLGTDNHLVWVSE</sequence>
<dbReference type="Proteomes" id="UP000010365">
    <property type="component" value="Segment"/>
</dbReference>
<dbReference type="Pfam" id="PF22479">
    <property type="entry name" value="Pam3_gp18"/>
    <property type="match status" value="1"/>
</dbReference>
<keyword evidence="3" id="KW-1185">Reference proteome</keyword>
<evidence type="ECO:0000259" key="1">
    <source>
        <dbReference type="Pfam" id="PF22479"/>
    </source>
</evidence>
<dbReference type="KEGG" id="vg:14515959"/>
<organism evidence="2 3">
    <name type="scientific">Edwardsiella phage MSW-3</name>
    <dbReference type="NCBI Taxonomy" id="1264700"/>
    <lineage>
        <taxon>Viruses</taxon>
        <taxon>Duplodnaviria</taxon>
        <taxon>Heunggongvirae</taxon>
        <taxon>Uroviricota</taxon>
        <taxon>Caudoviricetes</taxon>
        <taxon>Yokohamavirus</taxon>
        <taxon>Yokohamavirus MSW3</taxon>
    </lineage>
</organism>
<protein>
    <recommendedName>
        <fullName evidence="1">Cyanophage baseplate Pam3 plug gp18 domain-containing protein</fullName>
    </recommendedName>
</protein>
<dbReference type="EMBL" id="AB767244">
    <property type="protein sequence ID" value="BAM68850.1"/>
    <property type="molecule type" value="Genomic_DNA"/>
</dbReference>
<dbReference type="OrthoDB" id="21753at10239"/>
<reference evidence="2 3" key="1">
    <citation type="journal article" date="2013" name="Genome Announc.">
        <title>Complete Genome Sequence of a Novel Myovirus Which Infects Atypical Strains of Edwardsiella tarda.</title>
        <authorList>
            <person name="Yasuike M."/>
            <person name="Sugaya E."/>
            <person name="Nakamura Y."/>
            <person name="Shigenobu Y."/>
            <person name="Kawato Y."/>
            <person name="Kai W."/>
            <person name="Nagai S."/>
            <person name="Fujiwara A."/>
            <person name="Sano M."/>
            <person name="Kobayashi T."/>
            <person name="Nakai T."/>
        </authorList>
    </citation>
    <scope>NUCLEOTIDE SEQUENCE [LARGE SCALE GENOMIC DNA]</scope>
</reference>
<feature type="domain" description="Cyanophage baseplate Pam3 plug gp18" evidence="1">
    <location>
        <begin position="1"/>
        <end position="97"/>
    </location>
</feature>
<proteinExistence type="predicted"/>